<evidence type="ECO:0000313" key="3">
    <source>
        <dbReference type="WBParaSite" id="scaffold2568_cov181.g5065"/>
    </source>
</evidence>
<reference evidence="3" key="1">
    <citation type="submission" date="2022-11" db="UniProtKB">
        <authorList>
            <consortium name="WormBaseParasite"/>
        </authorList>
    </citation>
    <scope>IDENTIFICATION</scope>
</reference>
<keyword evidence="2" id="KW-1185">Reference proteome</keyword>
<evidence type="ECO:0000313" key="2">
    <source>
        <dbReference type="Proteomes" id="UP000887561"/>
    </source>
</evidence>
<sequence>MVVKLFLLIFLVKSTINSDTKEDLFIKEIEDDNKENNYLVYNRKSNSSDFQTTEVLSLLNYNETYQQLLSKITNRCVLKEEYKELFKDKSTFILSSIFFPFLVDGTIKEIGLNELRKGFHLKTQEINYKGNEEFEDENRNDTFGGLIYFQNRQKVLPIFMFTQIFYRKEDVPATIKFIDKKFPEVRKLFQLKYQEKNIYNLTFNNKTVRELYLDYMDMRAKITKAVDNSHLESLKFFHGEESKNCFGINQNNTMEGFNSDLWDKK</sequence>
<feature type="signal peptide" evidence="1">
    <location>
        <begin position="1"/>
        <end position="17"/>
    </location>
</feature>
<dbReference type="Proteomes" id="UP000887561">
    <property type="component" value="Unplaced"/>
</dbReference>
<name>A0A915M139_MELJA</name>
<evidence type="ECO:0000256" key="1">
    <source>
        <dbReference type="SAM" id="SignalP"/>
    </source>
</evidence>
<dbReference type="WBParaSite" id="scaffold2568_cov181.g5065">
    <property type="protein sequence ID" value="scaffold2568_cov181.g5065"/>
    <property type="gene ID" value="scaffold2568_cov181.g5065"/>
</dbReference>
<organism evidence="2 3">
    <name type="scientific">Meloidogyne javanica</name>
    <name type="common">Root-knot nematode worm</name>
    <dbReference type="NCBI Taxonomy" id="6303"/>
    <lineage>
        <taxon>Eukaryota</taxon>
        <taxon>Metazoa</taxon>
        <taxon>Ecdysozoa</taxon>
        <taxon>Nematoda</taxon>
        <taxon>Chromadorea</taxon>
        <taxon>Rhabditida</taxon>
        <taxon>Tylenchina</taxon>
        <taxon>Tylenchomorpha</taxon>
        <taxon>Tylenchoidea</taxon>
        <taxon>Meloidogynidae</taxon>
        <taxon>Meloidogyninae</taxon>
        <taxon>Meloidogyne</taxon>
        <taxon>Meloidogyne incognita group</taxon>
    </lineage>
</organism>
<feature type="chain" id="PRO_5037180145" evidence="1">
    <location>
        <begin position="18"/>
        <end position="265"/>
    </location>
</feature>
<protein>
    <submittedName>
        <fullName evidence="3">Uncharacterized protein</fullName>
    </submittedName>
</protein>
<keyword evidence="1" id="KW-0732">Signal</keyword>
<proteinExistence type="predicted"/>
<dbReference type="AlphaFoldDB" id="A0A915M139"/>
<accession>A0A915M139</accession>